<name>A0ABW5R701_9BACL</name>
<feature type="signal peptide" evidence="1">
    <location>
        <begin position="1"/>
        <end position="31"/>
    </location>
</feature>
<keyword evidence="1" id="KW-0732">Signal</keyword>
<dbReference type="Proteomes" id="UP001597497">
    <property type="component" value="Unassembled WGS sequence"/>
</dbReference>
<evidence type="ECO:0000256" key="1">
    <source>
        <dbReference type="SAM" id="SignalP"/>
    </source>
</evidence>
<protein>
    <submittedName>
        <fullName evidence="3">C39 family peptidase</fullName>
    </submittedName>
</protein>
<dbReference type="InterPro" id="IPR039564">
    <property type="entry name" value="Peptidase_C39-like"/>
</dbReference>
<evidence type="ECO:0000313" key="4">
    <source>
        <dbReference type="Proteomes" id="UP001597497"/>
    </source>
</evidence>
<dbReference type="RefSeq" id="WP_379927725.1">
    <property type="nucleotide sequence ID" value="NZ_JBHUMM010000002.1"/>
</dbReference>
<sequence>MNTRIFLPKFSKVYLSIFLALTLALPTSVYGVGSGDNPSLINDIPTEKQQKALQEKMQLVKQYEKERKTQFSNDNKLNTLSSSVKTLSVPSFEQETYYWCGPATVKQVLDSINGSSNSQSYYANELGTTTSGTVFSLVDDILNDHQTDTTYVYTDFQSNEYNTWESIMMAAVDLFYVPAVLDLKITPSNMPLYTSNVAGHILNNSGYDISDSNNKKIRLTDPFDQGGRGVTIGNVWHPMEGVWNANQAHFRKAVIY</sequence>
<organism evidence="3 4">
    <name type="scientific">Marinicrinis sediminis</name>
    <dbReference type="NCBI Taxonomy" id="1652465"/>
    <lineage>
        <taxon>Bacteria</taxon>
        <taxon>Bacillati</taxon>
        <taxon>Bacillota</taxon>
        <taxon>Bacilli</taxon>
        <taxon>Bacillales</taxon>
        <taxon>Paenibacillaceae</taxon>
    </lineage>
</organism>
<proteinExistence type="predicted"/>
<comment type="caution">
    <text evidence="3">The sequence shown here is derived from an EMBL/GenBank/DDBJ whole genome shotgun (WGS) entry which is preliminary data.</text>
</comment>
<feature type="chain" id="PRO_5047227416" evidence="1">
    <location>
        <begin position="32"/>
        <end position="256"/>
    </location>
</feature>
<feature type="domain" description="Peptidase C39-like" evidence="2">
    <location>
        <begin position="87"/>
        <end position="222"/>
    </location>
</feature>
<dbReference type="EMBL" id="JBHUMM010000002">
    <property type="protein sequence ID" value="MFD2670350.1"/>
    <property type="molecule type" value="Genomic_DNA"/>
</dbReference>
<evidence type="ECO:0000259" key="2">
    <source>
        <dbReference type="Pfam" id="PF13529"/>
    </source>
</evidence>
<gene>
    <name evidence="3" type="ORF">ACFSUC_01860</name>
</gene>
<keyword evidence="4" id="KW-1185">Reference proteome</keyword>
<dbReference type="Pfam" id="PF13529">
    <property type="entry name" value="Peptidase_C39_2"/>
    <property type="match status" value="1"/>
</dbReference>
<accession>A0ABW5R701</accession>
<reference evidence="4" key="1">
    <citation type="journal article" date="2019" name="Int. J. Syst. Evol. Microbiol.">
        <title>The Global Catalogue of Microorganisms (GCM) 10K type strain sequencing project: providing services to taxonomists for standard genome sequencing and annotation.</title>
        <authorList>
            <consortium name="The Broad Institute Genomics Platform"/>
            <consortium name="The Broad Institute Genome Sequencing Center for Infectious Disease"/>
            <person name="Wu L."/>
            <person name="Ma J."/>
        </authorList>
    </citation>
    <scope>NUCLEOTIDE SEQUENCE [LARGE SCALE GENOMIC DNA]</scope>
    <source>
        <strain evidence="4">KCTC 33676</strain>
    </source>
</reference>
<evidence type="ECO:0000313" key="3">
    <source>
        <dbReference type="EMBL" id="MFD2670350.1"/>
    </source>
</evidence>